<keyword evidence="2" id="KW-1185">Reference proteome</keyword>
<comment type="caution">
    <text evidence="1">The sequence shown here is derived from an EMBL/GenBank/DDBJ whole genome shotgun (WGS) entry which is preliminary data.</text>
</comment>
<accession>A0AA41S968</accession>
<dbReference type="EMBL" id="JAJJMA010154650">
    <property type="protein sequence ID" value="MCL7035227.1"/>
    <property type="molecule type" value="Genomic_DNA"/>
</dbReference>
<organism evidence="1 2">
    <name type="scientific">Papaver nudicaule</name>
    <name type="common">Iceland poppy</name>
    <dbReference type="NCBI Taxonomy" id="74823"/>
    <lineage>
        <taxon>Eukaryota</taxon>
        <taxon>Viridiplantae</taxon>
        <taxon>Streptophyta</taxon>
        <taxon>Embryophyta</taxon>
        <taxon>Tracheophyta</taxon>
        <taxon>Spermatophyta</taxon>
        <taxon>Magnoliopsida</taxon>
        <taxon>Ranunculales</taxon>
        <taxon>Papaveraceae</taxon>
        <taxon>Papaveroideae</taxon>
        <taxon>Papaver</taxon>
    </lineage>
</organism>
<sequence>MDGSCAGKGCCQIELPKGLKRIFSVVGSSPTPKSEILSFDPCIYSFVGEISKYNF</sequence>
<protein>
    <submittedName>
        <fullName evidence="1">Uncharacterized protein</fullName>
    </submittedName>
</protein>
<reference evidence="1" key="1">
    <citation type="submission" date="2022-03" db="EMBL/GenBank/DDBJ databases">
        <title>A functionally conserved STORR gene fusion in Papaver species that diverged 16.8 million years ago.</title>
        <authorList>
            <person name="Catania T."/>
        </authorList>
    </citation>
    <scope>NUCLEOTIDE SEQUENCE</scope>
    <source>
        <strain evidence="1">S-191538</strain>
    </source>
</reference>
<proteinExistence type="predicted"/>
<feature type="non-terminal residue" evidence="1">
    <location>
        <position position="55"/>
    </location>
</feature>
<name>A0AA41S968_PAPNU</name>
<gene>
    <name evidence="1" type="ORF">MKW94_000232</name>
</gene>
<evidence type="ECO:0000313" key="1">
    <source>
        <dbReference type="EMBL" id="MCL7035227.1"/>
    </source>
</evidence>
<dbReference type="AlphaFoldDB" id="A0AA41S968"/>
<evidence type="ECO:0000313" key="2">
    <source>
        <dbReference type="Proteomes" id="UP001177140"/>
    </source>
</evidence>
<dbReference type="Proteomes" id="UP001177140">
    <property type="component" value="Unassembled WGS sequence"/>
</dbReference>